<feature type="transmembrane region" description="Helical" evidence="1">
    <location>
        <begin position="40"/>
        <end position="59"/>
    </location>
</feature>
<dbReference type="InterPro" id="IPR010559">
    <property type="entry name" value="Sig_transdc_His_kin_internal"/>
</dbReference>
<dbReference type="PANTHER" id="PTHR34220:SF7">
    <property type="entry name" value="SENSOR HISTIDINE KINASE YPDA"/>
    <property type="match status" value="1"/>
</dbReference>
<evidence type="ECO:0000256" key="1">
    <source>
        <dbReference type="SAM" id="Phobius"/>
    </source>
</evidence>
<keyword evidence="1" id="KW-0812">Transmembrane</keyword>
<proteinExistence type="predicted"/>
<sequence>MKETQFTRQDKWINLFVSIFVSLVLNTLLLRKYYYSDIKTFLLASLVLQLIWFFVIKVFTRIALAIRNRFSSYGQAFQRILMEAGLFIVLTVLIQIGVVWIFETIGFLDYTLSWERVKLALVFGAVSNILTTCIYEGKYIFEQWEERVKENEKLKKTQLQQRLESLKTQVNPHFLFNSLTSLSSLISDNPEQAELFLDEMAKVYRYMLRSTTNEWVPLSVELDFLRSYFYLLQSRYGEGITCSLSVRPDVNAALLIPLTLQNIIDVALKKNVISKEQPLRFYIETDERDLVIRYNIQPKKRKVLDEDQELSDLIAKYELTGKVSVAIKTTENECVVTLPLMGVNHENINY</sequence>
<accession>A0AAE3R9H9</accession>
<dbReference type="RefSeq" id="WP_314513807.1">
    <property type="nucleotide sequence ID" value="NZ_JASJOU010000007.1"/>
</dbReference>
<dbReference type="GO" id="GO:0016020">
    <property type="term" value="C:membrane"/>
    <property type="evidence" value="ECO:0007669"/>
    <property type="project" value="InterPro"/>
</dbReference>
<reference evidence="3" key="1">
    <citation type="submission" date="2023-05" db="EMBL/GenBank/DDBJ databases">
        <authorList>
            <person name="Zhang X."/>
        </authorList>
    </citation>
    <scope>NUCLEOTIDE SEQUENCE</scope>
    <source>
        <strain evidence="3">BD1B2-1</strain>
    </source>
</reference>
<dbReference type="AlphaFoldDB" id="A0AAE3R9H9"/>
<dbReference type="EMBL" id="JASJOU010000007">
    <property type="protein sequence ID" value="MDJ1503242.1"/>
    <property type="molecule type" value="Genomic_DNA"/>
</dbReference>
<feature type="domain" description="Signal transduction histidine kinase internal region" evidence="2">
    <location>
        <begin position="162"/>
        <end position="238"/>
    </location>
</feature>
<dbReference type="InterPro" id="IPR050640">
    <property type="entry name" value="Bact_2-comp_sensor_kinase"/>
</dbReference>
<comment type="caution">
    <text evidence="3">The sequence shown here is derived from an EMBL/GenBank/DDBJ whole genome shotgun (WGS) entry which is preliminary data.</text>
</comment>
<evidence type="ECO:0000313" key="4">
    <source>
        <dbReference type="Proteomes" id="UP001232063"/>
    </source>
</evidence>
<name>A0AAE3R9H9_9BACT</name>
<keyword evidence="3" id="KW-0418">Kinase</keyword>
<dbReference type="Proteomes" id="UP001232063">
    <property type="component" value="Unassembled WGS sequence"/>
</dbReference>
<dbReference type="Pfam" id="PF06580">
    <property type="entry name" value="His_kinase"/>
    <property type="match status" value="1"/>
</dbReference>
<protein>
    <submittedName>
        <fullName evidence="3">Histidine kinase</fullName>
    </submittedName>
</protein>
<keyword evidence="4" id="KW-1185">Reference proteome</keyword>
<evidence type="ECO:0000313" key="3">
    <source>
        <dbReference type="EMBL" id="MDJ1503242.1"/>
    </source>
</evidence>
<evidence type="ECO:0000259" key="2">
    <source>
        <dbReference type="Pfam" id="PF06580"/>
    </source>
</evidence>
<keyword evidence="1" id="KW-0472">Membrane</keyword>
<feature type="transmembrane region" description="Helical" evidence="1">
    <location>
        <begin position="80"/>
        <end position="102"/>
    </location>
</feature>
<keyword evidence="3" id="KW-0808">Transferase</keyword>
<dbReference type="PANTHER" id="PTHR34220">
    <property type="entry name" value="SENSOR HISTIDINE KINASE YPDA"/>
    <property type="match status" value="1"/>
</dbReference>
<feature type="transmembrane region" description="Helical" evidence="1">
    <location>
        <begin position="12"/>
        <end position="34"/>
    </location>
</feature>
<gene>
    <name evidence="3" type="ORF">QNI22_21415</name>
</gene>
<keyword evidence="1" id="KW-1133">Transmembrane helix</keyword>
<organism evidence="3 4">
    <name type="scientific">Xanthocytophaga agilis</name>
    <dbReference type="NCBI Taxonomy" id="3048010"/>
    <lineage>
        <taxon>Bacteria</taxon>
        <taxon>Pseudomonadati</taxon>
        <taxon>Bacteroidota</taxon>
        <taxon>Cytophagia</taxon>
        <taxon>Cytophagales</taxon>
        <taxon>Rhodocytophagaceae</taxon>
        <taxon>Xanthocytophaga</taxon>
    </lineage>
</organism>
<dbReference type="GO" id="GO:0000155">
    <property type="term" value="F:phosphorelay sensor kinase activity"/>
    <property type="evidence" value="ECO:0007669"/>
    <property type="project" value="InterPro"/>
</dbReference>